<dbReference type="Gene3D" id="3.20.20.190">
    <property type="entry name" value="Phosphatidylinositol (PI) phosphodiesterase"/>
    <property type="match status" value="1"/>
</dbReference>
<evidence type="ECO:0000256" key="6">
    <source>
        <dbReference type="ARBA" id="ARBA00022692"/>
    </source>
</evidence>
<dbReference type="InterPro" id="IPR057506">
    <property type="entry name" value="C2_GPCPD1"/>
</dbReference>
<keyword evidence="10" id="KW-0862">Zinc</keyword>
<dbReference type="GO" id="GO:0008081">
    <property type="term" value="F:phosphoric diester hydrolase activity"/>
    <property type="evidence" value="ECO:0007669"/>
    <property type="project" value="InterPro"/>
</dbReference>
<dbReference type="Proteomes" id="UP000663826">
    <property type="component" value="Unassembled WGS sequence"/>
</dbReference>
<keyword evidence="12" id="KW-1133">Transmembrane helix</keyword>
<organism evidence="22 23">
    <name type="scientific">Rhizoctonia solani</name>
    <dbReference type="NCBI Taxonomy" id="456999"/>
    <lineage>
        <taxon>Eukaryota</taxon>
        <taxon>Fungi</taxon>
        <taxon>Dikarya</taxon>
        <taxon>Basidiomycota</taxon>
        <taxon>Agaricomycotina</taxon>
        <taxon>Agaricomycetes</taxon>
        <taxon>Cantharellales</taxon>
        <taxon>Ceratobasidiaceae</taxon>
        <taxon>Rhizoctonia</taxon>
    </lineage>
</organism>
<keyword evidence="8" id="KW-0677">Repeat</keyword>
<keyword evidence="14" id="KW-0472">Membrane</keyword>
<dbReference type="GO" id="GO:1990429">
    <property type="term" value="C:peroxisomal importomer complex"/>
    <property type="evidence" value="ECO:0007669"/>
    <property type="project" value="TreeGrafter"/>
</dbReference>
<dbReference type="PROSITE" id="PS50297">
    <property type="entry name" value="ANK_REP_REGION"/>
    <property type="match status" value="5"/>
</dbReference>
<dbReference type="Pfam" id="PF25329">
    <property type="entry name" value="C2_GDE1"/>
    <property type="match status" value="1"/>
</dbReference>
<feature type="repeat" description="ANK" evidence="18">
    <location>
        <begin position="806"/>
        <end position="838"/>
    </location>
</feature>
<keyword evidence="5" id="KW-0813">Transport</keyword>
<sequence>MEFLGDITGLDPNRPSLLELIAQEQLRDTLQPAIKYILAVFAQQYPRYLIRLVNRFEEFYSVLMLIVERHYLKTHGASFAENFYGLKRRRTPAVETVRVNAALNEISPHEKLQSRDINRSLFFLVGIPYLQAKAHQYYEDFGGGVDPGLIDSVPRSSSRQLTLVDKLKNTYKSIYPWINLSMELWQLAHSLGYLFDKTPFYRPWLAWMGIDIRRLGSADYVMSQKNTDKDHSRPTGVLPLIRYHLFHSRRQLLDSLKLLLPISIFFLKFLEWWYSPSSPARALSAPRAGPAIPPPAKLSPHPRGLNIGDLPYGICPLCHEQLQNATALPTGPDSIPMPQFGKQIQSQQIPGWGPYYLDYKALKKIISSLASSQISSYDAVRPTDLLNLANRAIQVENVPPTEAKSTTPQAPETYFTPTKPHSSSSLSESLKRRAQIIITASDFYLHFEEGELKLRLATLLSKRKAAAKRLGAQSPGESDGNEAHGVEWRAVHEGFRLLERDLSKLQSFIELNATGFRKILKKWDKRSKSRTKELYLARQVEVQPVFNREAQLSDTVAACLLDLTNVSVDDPSIQPGLGSGDLMLTQHIELSRVQHSSAIADLEGNLNKAIQNSEPNESHIRQLLSLAQEAITTSDKNHIIRILWRAAIEAPRVFSDVIVESTAFDIEAIDDISGRTFLHEAALSGQLRLVEMALTRGVDPAKLDVYARSALHYAALKGYSNVCRVLLASGAPSDALDMDNFSPLVHATVSGHLECCSALLVDGHVNPMSSQAGQDLAPLSLACKHGHKDVVLLLLAHGATSQPNSNGELPLHLAAQEGHDEICRLLLCDPSQDDIPDKYNEWTPLFHAARYGHLECVRLLIEAGHNQAALDDAGRQPVHYATWFGHIDCMLTLSQPTHSLHSVISKSKKTSSISPASDLDAPLDFDLDADPIPTLSLPPPIMPFRVYGHNYLDQNHLVQIALGCPWTSHDNHILHPVAGVQLVPRLRGISSKALPQSNPSLKLVATSNFSANDPSFNVVLPLSDDQDIFSLQVKGLHNLTLEFSVYPSFGSKAIGRAVALSHSFAQLQGTGMIILPILDHRLHLIGQVSFDVCIITPFSSADFDLSSQFETYWKSSTAPLNSTTMTSTKQPASRQGLTGGTNSTHASPALNVTGPSVAGGTVITSSLTGDLVHLVVQVTQDLVPVIFSRRHLPVHGFDLSVGAVTYAQFKSLSQGGTLKEEPPAPPEWHSFLSAGFYSLEHALRVLPLSLGACIELAWSPGSDRRPKQDLNAIVDSVLRTVYAVSHPNRPSSSHPSRRKLVLTSFCPSVCTALNWKQPNYPVFFSSYCGMVPRDKHDAEASIETAQGDLRQRSISGAVDFAKENNLLGVLVDARLIRQVPSIAQAVRDSNILLGSFGLPDQVTASLPVGPDIEPLNLDATLTQGVLTMHDHFPSGH</sequence>
<evidence type="ECO:0000256" key="2">
    <source>
        <dbReference type="ARBA" id="ARBA00004906"/>
    </source>
</evidence>
<feature type="region of interest" description="Disordered" evidence="19">
    <location>
        <begin position="1120"/>
        <end position="1152"/>
    </location>
</feature>
<dbReference type="InterPro" id="IPR036770">
    <property type="entry name" value="Ankyrin_rpt-contain_sf"/>
</dbReference>
<evidence type="ECO:0000256" key="3">
    <source>
        <dbReference type="ARBA" id="ARBA00008704"/>
    </source>
</evidence>
<dbReference type="SMART" id="SM00248">
    <property type="entry name" value="ANK"/>
    <property type="match status" value="7"/>
</dbReference>
<protein>
    <recommendedName>
        <fullName evidence="4">Peroxisome assembly protein 12</fullName>
    </recommendedName>
    <alternativeName>
        <fullName evidence="16">Peroxin-12</fullName>
    </alternativeName>
</protein>
<feature type="repeat" description="ANK" evidence="18">
    <location>
        <begin position="774"/>
        <end position="806"/>
    </location>
</feature>
<feature type="region of interest" description="Disordered" evidence="19">
    <location>
        <begin position="400"/>
        <end position="426"/>
    </location>
</feature>
<evidence type="ECO:0000256" key="15">
    <source>
        <dbReference type="ARBA" id="ARBA00023140"/>
    </source>
</evidence>
<dbReference type="GO" id="GO:0005778">
    <property type="term" value="C:peroxisomal membrane"/>
    <property type="evidence" value="ECO:0007669"/>
    <property type="project" value="UniProtKB-SubCell"/>
</dbReference>
<proteinExistence type="inferred from homology"/>
<evidence type="ECO:0000256" key="5">
    <source>
        <dbReference type="ARBA" id="ARBA00022448"/>
    </source>
</evidence>
<comment type="subunit">
    <text evidence="17">Component of the PEX2-PEX10-PEX12 retrotranslocation channel, composed of PEX2, PEX10 and PEX12.</text>
</comment>
<keyword evidence="9" id="KW-0863">Zinc-finger</keyword>
<feature type="domain" description="SPX" evidence="20">
    <location>
        <begin position="338"/>
        <end position="537"/>
    </location>
</feature>
<evidence type="ECO:0000259" key="21">
    <source>
        <dbReference type="PROSITE" id="PS51704"/>
    </source>
</evidence>
<evidence type="ECO:0000256" key="10">
    <source>
        <dbReference type="ARBA" id="ARBA00022833"/>
    </source>
</evidence>
<evidence type="ECO:0000313" key="23">
    <source>
        <dbReference type="Proteomes" id="UP000663826"/>
    </source>
</evidence>
<dbReference type="GO" id="GO:0006629">
    <property type="term" value="P:lipid metabolic process"/>
    <property type="evidence" value="ECO:0007669"/>
    <property type="project" value="InterPro"/>
</dbReference>
<dbReference type="SUPFAM" id="SSF48403">
    <property type="entry name" value="Ankyrin repeat"/>
    <property type="match status" value="1"/>
</dbReference>
<dbReference type="GO" id="GO:0016562">
    <property type="term" value="P:protein import into peroxisome matrix, receptor recycling"/>
    <property type="evidence" value="ECO:0007669"/>
    <property type="project" value="UniProtKB-ARBA"/>
</dbReference>
<reference evidence="22" key="1">
    <citation type="submission" date="2021-01" db="EMBL/GenBank/DDBJ databases">
        <authorList>
            <person name="Kaushik A."/>
        </authorList>
    </citation>
    <scope>NUCLEOTIDE SEQUENCE</scope>
    <source>
        <strain evidence="22">AG1-1B</strain>
    </source>
</reference>
<comment type="pathway">
    <text evidence="2">Protein modification; protein ubiquitination.</text>
</comment>
<keyword evidence="11" id="KW-0653">Protein transport</keyword>
<evidence type="ECO:0000256" key="14">
    <source>
        <dbReference type="ARBA" id="ARBA00023136"/>
    </source>
</evidence>
<feature type="repeat" description="ANK" evidence="18">
    <location>
        <begin position="840"/>
        <end position="872"/>
    </location>
</feature>
<evidence type="ECO:0000256" key="13">
    <source>
        <dbReference type="ARBA" id="ARBA00023043"/>
    </source>
</evidence>
<evidence type="ECO:0000256" key="8">
    <source>
        <dbReference type="ARBA" id="ARBA00022737"/>
    </source>
</evidence>
<feature type="repeat" description="ANK" evidence="18">
    <location>
        <begin position="706"/>
        <end position="738"/>
    </location>
</feature>
<evidence type="ECO:0000256" key="1">
    <source>
        <dbReference type="ARBA" id="ARBA00004585"/>
    </source>
</evidence>
<name>A0A8H2WWP7_9AGAM</name>
<evidence type="ECO:0000256" key="7">
    <source>
        <dbReference type="ARBA" id="ARBA00022723"/>
    </source>
</evidence>
<dbReference type="GO" id="GO:0008270">
    <property type="term" value="F:zinc ion binding"/>
    <property type="evidence" value="ECO:0007669"/>
    <property type="project" value="UniProtKB-KW"/>
</dbReference>
<dbReference type="PROSITE" id="PS51382">
    <property type="entry name" value="SPX"/>
    <property type="match status" value="1"/>
</dbReference>
<dbReference type="GO" id="GO:0004842">
    <property type="term" value="F:ubiquitin-protein transferase activity"/>
    <property type="evidence" value="ECO:0007669"/>
    <property type="project" value="TreeGrafter"/>
</dbReference>
<comment type="similarity">
    <text evidence="3">Belongs to the pex2/pex10/pex12 family.</text>
</comment>
<dbReference type="InterPro" id="IPR017946">
    <property type="entry name" value="PLC-like_Pdiesterase_TIM-brl"/>
</dbReference>
<dbReference type="Pfam" id="PF12796">
    <property type="entry name" value="Ank_2"/>
    <property type="match status" value="3"/>
</dbReference>
<dbReference type="Pfam" id="PF04757">
    <property type="entry name" value="Pex2_Pex12"/>
    <property type="match status" value="1"/>
</dbReference>
<dbReference type="Pfam" id="PF03105">
    <property type="entry name" value="SPX"/>
    <property type="match status" value="2"/>
</dbReference>
<dbReference type="PANTHER" id="PTHR12888:SF0">
    <property type="entry name" value="PEROXISOME ASSEMBLY PROTEIN 12"/>
    <property type="match status" value="1"/>
</dbReference>
<evidence type="ECO:0000256" key="16">
    <source>
        <dbReference type="ARBA" id="ARBA00029692"/>
    </source>
</evidence>
<comment type="subcellular location">
    <subcellularLocation>
        <location evidence="1">Peroxisome membrane</location>
        <topology evidence="1">Multi-pass membrane protein</topology>
    </subcellularLocation>
</comment>
<dbReference type="PROSITE" id="PS50088">
    <property type="entry name" value="ANK_REPEAT"/>
    <property type="match status" value="5"/>
</dbReference>
<dbReference type="InterPro" id="IPR017375">
    <property type="entry name" value="PEX12"/>
</dbReference>
<dbReference type="SUPFAM" id="SSF51695">
    <property type="entry name" value="PLC-like phosphodiesterases"/>
    <property type="match status" value="1"/>
</dbReference>
<feature type="domain" description="GP-PDE" evidence="21">
    <location>
        <begin position="1135"/>
        <end position="1432"/>
    </location>
</feature>
<dbReference type="InterPro" id="IPR002110">
    <property type="entry name" value="Ankyrin_rpt"/>
</dbReference>
<evidence type="ECO:0000256" key="11">
    <source>
        <dbReference type="ARBA" id="ARBA00022927"/>
    </source>
</evidence>
<keyword evidence="6" id="KW-0812">Transmembrane</keyword>
<evidence type="ECO:0000259" key="20">
    <source>
        <dbReference type="PROSITE" id="PS51382"/>
    </source>
</evidence>
<keyword evidence="15" id="KW-0576">Peroxisome</keyword>
<evidence type="ECO:0000256" key="17">
    <source>
        <dbReference type="ARBA" id="ARBA00034505"/>
    </source>
</evidence>
<dbReference type="EMBL" id="CAJMWQ010000967">
    <property type="protein sequence ID" value="CAE6411629.1"/>
    <property type="molecule type" value="Genomic_DNA"/>
</dbReference>
<dbReference type="Gene3D" id="1.25.40.20">
    <property type="entry name" value="Ankyrin repeat-containing domain"/>
    <property type="match status" value="2"/>
</dbReference>
<dbReference type="PROSITE" id="PS51704">
    <property type="entry name" value="GP_PDE"/>
    <property type="match status" value="1"/>
</dbReference>
<feature type="repeat" description="ANK" evidence="18">
    <location>
        <begin position="673"/>
        <end position="705"/>
    </location>
</feature>
<dbReference type="InterPro" id="IPR030395">
    <property type="entry name" value="GP_PDE_dom"/>
</dbReference>
<dbReference type="Pfam" id="PF03009">
    <property type="entry name" value="GDPD"/>
    <property type="match status" value="1"/>
</dbReference>
<dbReference type="InterPro" id="IPR004331">
    <property type="entry name" value="SPX_dom"/>
</dbReference>
<dbReference type="GO" id="GO:0006513">
    <property type="term" value="P:protein monoubiquitination"/>
    <property type="evidence" value="ECO:0007669"/>
    <property type="project" value="TreeGrafter"/>
</dbReference>
<feature type="compositionally biased region" description="Polar residues" evidence="19">
    <location>
        <begin position="403"/>
        <end position="421"/>
    </location>
</feature>
<keyword evidence="13 18" id="KW-0040">ANK repeat</keyword>
<dbReference type="PANTHER" id="PTHR12888">
    <property type="entry name" value="PEROXISOME ASSEMBLY PROTEIN 12 PEROXIN-12"/>
    <property type="match status" value="1"/>
</dbReference>
<evidence type="ECO:0000256" key="19">
    <source>
        <dbReference type="SAM" id="MobiDB-lite"/>
    </source>
</evidence>
<comment type="caution">
    <text evidence="22">The sequence shown here is derived from an EMBL/GenBank/DDBJ whole genome shotgun (WGS) entry which is preliminary data.</text>
</comment>
<accession>A0A8H2WWP7</accession>
<keyword evidence="7" id="KW-0479">Metal-binding</keyword>
<gene>
    <name evidence="22" type="ORF">RDB_LOCUS38717</name>
</gene>
<evidence type="ECO:0000256" key="12">
    <source>
        <dbReference type="ARBA" id="ARBA00022989"/>
    </source>
</evidence>
<evidence type="ECO:0000256" key="4">
    <source>
        <dbReference type="ARBA" id="ARBA00018980"/>
    </source>
</evidence>
<evidence type="ECO:0000256" key="9">
    <source>
        <dbReference type="ARBA" id="ARBA00022771"/>
    </source>
</evidence>
<feature type="compositionally biased region" description="Polar residues" evidence="19">
    <location>
        <begin position="1120"/>
        <end position="1146"/>
    </location>
</feature>
<evidence type="ECO:0000256" key="18">
    <source>
        <dbReference type="PROSITE-ProRule" id="PRU00023"/>
    </source>
</evidence>
<dbReference type="InterPro" id="IPR006845">
    <property type="entry name" value="Pex_N"/>
</dbReference>
<evidence type="ECO:0000313" key="22">
    <source>
        <dbReference type="EMBL" id="CAE6411629.1"/>
    </source>
</evidence>